<sequence>MDSRRHRADNSTPDQPTASTAPHHDNPAPRDDLDPTPDLRSDQPDPPKPNAEPHDRPPPSPDDEHREPDHHSEPDQHREPDHHREPDQHEERQETDRHSPDRAAESPSTDAQPDPFASYPPELRAHMHHDDTLSRLQYLSNPLPEPDRTSDGEPGEGPDDETDGVVKANAAATQPEPSSADTPPDVADNAKPTSTDDELEITEAEADEAAQEPTEEPALDAQPVTDRSADSTADRTDDSADLSANRTDDGSDSAEATTPPDRDRDSTTTSDDPTPADDVPAPLKPVTLETEINGETVGRRLERWEPARLNLPRPAPADVTTTEPTVETEHADQRSVDEENAVAYIAVNKETSPWLAPAADCEPAVQSVYASLDQGTGHAHSRHGPALDQQSLVARVTRFEDPAQPDRALRENGVDGLDSGNMHYCGRYATAVADPYVFAAVTAVLSEHPDVQEALRSDWGGPVPARLEIPISDLLGVDGHKYCIGFRLRGDWEEAKAQRKDWALARSSGADSGDVPEPEAEPVQTFEGGDIVVMFKRNLGASKFEIGTFFPDPPES</sequence>
<feature type="compositionally biased region" description="Polar residues" evidence="1">
    <location>
        <begin position="10"/>
        <end position="20"/>
    </location>
</feature>
<name>A0ABY2FDY7_9ACTN</name>
<feature type="compositionally biased region" description="Acidic residues" evidence="1">
    <location>
        <begin position="153"/>
        <end position="163"/>
    </location>
</feature>
<feature type="compositionally biased region" description="Low complexity" evidence="1">
    <location>
        <begin position="307"/>
        <end position="325"/>
    </location>
</feature>
<accession>A0ABY2FDY7</accession>
<feature type="region of interest" description="Disordered" evidence="1">
    <location>
        <begin position="1"/>
        <end position="334"/>
    </location>
</feature>
<dbReference type="Proteomes" id="UP000295060">
    <property type="component" value="Unassembled WGS sequence"/>
</dbReference>
<gene>
    <name evidence="2" type="ORF">EV137_3381</name>
</gene>
<reference evidence="2 3" key="1">
    <citation type="submission" date="2019-03" db="EMBL/GenBank/DDBJ databases">
        <title>Genomic Encyclopedia of Type Strains, Phase III (KMG-III): the genomes of soil and plant-associated and newly described type strains.</title>
        <authorList>
            <person name="Whitman W."/>
        </authorList>
    </citation>
    <scope>NUCLEOTIDE SEQUENCE [LARGE SCALE GENOMIC DNA]</scope>
    <source>
        <strain evidence="2 3">VKMAc-2574</strain>
    </source>
</reference>
<organism evidence="2 3">
    <name type="scientific">Kribbella pratensis</name>
    <dbReference type="NCBI Taxonomy" id="2512112"/>
    <lineage>
        <taxon>Bacteria</taxon>
        <taxon>Bacillati</taxon>
        <taxon>Actinomycetota</taxon>
        <taxon>Actinomycetes</taxon>
        <taxon>Propionibacteriales</taxon>
        <taxon>Kribbellaceae</taxon>
        <taxon>Kribbella</taxon>
    </lineage>
</organism>
<evidence type="ECO:0000313" key="2">
    <source>
        <dbReference type="EMBL" id="TDW89585.1"/>
    </source>
</evidence>
<feature type="compositionally biased region" description="Acidic residues" evidence="1">
    <location>
        <begin position="195"/>
        <end position="218"/>
    </location>
</feature>
<feature type="region of interest" description="Disordered" evidence="1">
    <location>
        <begin position="504"/>
        <end position="523"/>
    </location>
</feature>
<feature type="compositionally biased region" description="Basic and acidic residues" evidence="1">
    <location>
        <begin position="123"/>
        <end position="133"/>
    </location>
</feature>
<feature type="compositionally biased region" description="Basic and acidic residues" evidence="1">
    <location>
        <begin position="22"/>
        <end position="104"/>
    </location>
</feature>
<protein>
    <submittedName>
        <fullName evidence="2">Uncharacterized protein</fullName>
    </submittedName>
</protein>
<feature type="compositionally biased region" description="Polar residues" evidence="1">
    <location>
        <begin position="171"/>
        <end position="181"/>
    </location>
</feature>
<feature type="compositionally biased region" description="Basic and acidic residues" evidence="1">
    <location>
        <begin position="297"/>
        <end position="306"/>
    </location>
</feature>
<evidence type="ECO:0000256" key="1">
    <source>
        <dbReference type="SAM" id="MobiDB-lite"/>
    </source>
</evidence>
<comment type="caution">
    <text evidence="2">The sequence shown here is derived from an EMBL/GenBank/DDBJ whole genome shotgun (WGS) entry which is preliminary data.</text>
</comment>
<feature type="compositionally biased region" description="Basic and acidic residues" evidence="1">
    <location>
        <begin position="227"/>
        <end position="238"/>
    </location>
</feature>
<keyword evidence="3" id="KW-1185">Reference proteome</keyword>
<feature type="compositionally biased region" description="Low complexity" evidence="1">
    <location>
        <begin position="267"/>
        <end position="281"/>
    </location>
</feature>
<evidence type="ECO:0000313" key="3">
    <source>
        <dbReference type="Proteomes" id="UP000295060"/>
    </source>
</evidence>
<dbReference type="EMBL" id="SODU01000002">
    <property type="protein sequence ID" value="TDW89585.1"/>
    <property type="molecule type" value="Genomic_DNA"/>
</dbReference>
<proteinExistence type="predicted"/>